<dbReference type="PANTHER" id="PTHR11927">
    <property type="entry name" value="GALACTOSIDE 2-L-FUCOSYLTRANSFERASE"/>
    <property type="match status" value="1"/>
</dbReference>
<dbReference type="CDD" id="cd11301">
    <property type="entry name" value="Fut1_Fut2_like"/>
    <property type="match status" value="1"/>
</dbReference>
<proteinExistence type="predicted"/>
<sequence length="318" mass="37371">MNIIRMSGGLGNQMFQYALCMKLCSMGKEVKFDDINEYRSDDTRPIMLALFGIDYPRATWDEIIEFTDGSMKILKRIGRKIFGRRAIEYYENGFYDPQVLNFDSMYLRGNFQSEKYFEDIKDEVRALYQFPSLEELHLPEKLYKSTKTCLDAIEGTEAVSIHMYRSDSRLDEELYEGICTEKYYEGAVRFIQEKYPDAVFYVFSNEPKWVRGWVEYLVENQLKEYMEAEQSKSLEERFVMVEANTEHTGYLDMMLMSKCKHNVISNSSFSWWAAWLNANPDKLVVAPDKWVNDRESNDVYTKGMVLINAKGRVNCTVK</sequence>
<evidence type="ECO:0000256" key="2">
    <source>
        <dbReference type="ARBA" id="ARBA00022679"/>
    </source>
</evidence>
<dbReference type="InterPro" id="IPR002516">
    <property type="entry name" value="Glyco_trans_11"/>
</dbReference>
<dbReference type="Gene3D" id="3.40.50.11350">
    <property type="match status" value="1"/>
</dbReference>
<dbReference type="RefSeq" id="WP_160558370.1">
    <property type="nucleotide sequence ID" value="NZ_QZDT01000001.1"/>
</dbReference>
<dbReference type="EMBL" id="QZDT01000001">
    <property type="protein sequence ID" value="NBJ91294.1"/>
    <property type="molecule type" value="Genomic_DNA"/>
</dbReference>
<evidence type="ECO:0000313" key="4">
    <source>
        <dbReference type="Proteomes" id="UP001154420"/>
    </source>
</evidence>
<dbReference type="AlphaFoldDB" id="A0A9X5BC65"/>
<dbReference type="Pfam" id="PF01531">
    <property type="entry name" value="Glyco_transf_11"/>
    <property type="match status" value="1"/>
</dbReference>
<reference evidence="3" key="1">
    <citation type="submission" date="2018-09" db="EMBL/GenBank/DDBJ databases">
        <title>Murine metabolic-syndrome-specific gut microbial biobank.</title>
        <authorList>
            <person name="Liu C."/>
        </authorList>
    </citation>
    <scope>NUCLEOTIDE SEQUENCE</scope>
    <source>
        <strain evidence="3">D42-62</strain>
    </source>
</reference>
<dbReference type="GO" id="GO:0008107">
    <property type="term" value="F:galactoside 2-alpha-L-fucosyltransferase activity"/>
    <property type="evidence" value="ECO:0007669"/>
    <property type="project" value="InterPro"/>
</dbReference>
<gene>
    <name evidence="3" type="ORF">D5281_01515</name>
</gene>
<organism evidence="3 4">
    <name type="scientific">Parablautia muri</name>
    <dbReference type="NCBI Taxonomy" id="2320879"/>
    <lineage>
        <taxon>Bacteria</taxon>
        <taxon>Bacillati</taxon>
        <taxon>Bacillota</taxon>
        <taxon>Clostridia</taxon>
        <taxon>Lachnospirales</taxon>
        <taxon>Lachnospiraceae</taxon>
        <taxon>Parablautia</taxon>
    </lineage>
</organism>
<dbReference type="PANTHER" id="PTHR11927:SF9">
    <property type="entry name" value="L-FUCOSYLTRANSFERASE"/>
    <property type="match status" value="1"/>
</dbReference>
<evidence type="ECO:0000256" key="1">
    <source>
        <dbReference type="ARBA" id="ARBA00022676"/>
    </source>
</evidence>
<accession>A0A9X5BC65</accession>
<dbReference type="GO" id="GO:0016020">
    <property type="term" value="C:membrane"/>
    <property type="evidence" value="ECO:0007669"/>
    <property type="project" value="InterPro"/>
</dbReference>
<evidence type="ECO:0000313" key="3">
    <source>
        <dbReference type="EMBL" id="NBJ91294.1"/>
    </source>
</evidence>
<comment type="caution">
    <text evidence="3">The sequence shown here is derived from an EMBL/GenBank/DDBJ whole genome shotgun (WGS) entry which is preliminary data.</text>
</comment>
<dbReference type="Proteomes" id="UP001154420">
    <property type="component" value="Unassembled WGS sequence"/>
</dbReference>
<dbReference type="GO" id="GO:0005975">
    <property type="term" value="P:carbohydrate metabolic process"/>
    <property type="evidence" value="ECO:0007669"/>
    <property type="project" value="InterPro"/>
</dbReference>
<keyword evidence="2" id="KW-0808">Transferase</keyword>
<keyword evidence="4" id="KW-1185">Reference proteome</keyword>
<keyword evidence="1" id="KW-0328">Glycosyltransferase</keyword>
<name>A0A9X5BC65_9FIRM</name>
<protein>
    <submittedName>
        <fullName evidence="3">Alpha-1,2-fucosyltransferase</fullName>
    </submittedName>
</protein>
<dbReference type="OrthoDB" id="2027754at2"/>